<protein>
    <submittedName>
        <fullName evidence="2">Uncharacterized protein</fullName>
    </submittedName>
</protein>
<organism evidence="2 3">
    <name type="scientific">Calicophoron daubneyi</name>
    <name type="common">Rumen fluke</name>
    <name type="synonym">Paramphistomum daubneyi</name>
    <dbReference type="NCBI Taxonomy" id="300641"/>
    <lineage>
        <taxon>Eukaryota</taxon>
        <taxon>Metazoa</taxon>
        <taxon>Spiralia</taxon>
        <taxon>Lophotrochozoa</taxon>
        <taxon>Platyhelminthes</taxon>
        <taxon>Trematoda</taxon>
        <taxon>Digenea</taxon>
        <taxon>Plagiorchiida</taxon>
        <taxon>Pronocephalata</taxon>
        <taxon>Paramphistomoidea</taxon>
        <taxon>Paramphistomidae</taxon>
        <taxon>Calicophoron</taxon>
    </lineage>
</organism>
<dbReference type="EMBL" id="CAXLJL010000156">
    <property type="protein sequence ID" value="CAL5133185.1"/>
    <property type="molecule type" value="Genomic_DNA"/>
</dbReference>
<feature type="region of interest" description="Disordered" evidence="1">
    <location>
        <begin position="587"/>
        <end position="633"/>
    </location>
</feature>
<dbReference type="Proteomes" id="UP001497525">
    <property type="component" value="Unassembled WGS sequence"/>
</dbReference>
<feature type="region of interest" description="Disordered" evidence="1">
    <location>
        <begin position="1"/>
        <end position="39"/>
    </location>
</feature>
<feature type="region of interest" description="Disordered" evidence="1">
    <location>
        <begin position="289"/>
        <end position="317"/>
    </location>
</feature>
<feature type="region of interest" description="Disordered" evidence="1">
    <location>
        <begin position="335"/>
        <end position="360"/>
    </location>
</feature>
<evidence type="ECO:0000313" key="3">
    <source>
        <dbReference type="Proteomes" id="UP001497525"/>
    </source>
</evidence>
<evidence type="ECO:0000313" key="2">
    <source>
        <dbReference type="EMBL" id="CAL5133185.1"/>
    </source>
</evidence>
<feature type="compositionally biased region" description="Polar residues" evidence="1">
    <location>
        <begin position="599"/>
        <end position="622"/>
    </location>
</feature>
<feature type="compositionally biased region" description="Polar residues" evidence="1">
    <location>
        <begin position="1127"/>
        <end position="1138"/>
    </location>
</feature>
<feature type="compositionally biased region" description="Basic and acidic residues" evidence="1">
    <location>
        <begin position="1139"/>
        <end position="1164"/>
    </location>
</feature>
<accession>A0AAV2T9W8</accession>
<comment type="caution">
    <text evidence="2">The sequence shown here is derived from an EMBL/GenBank/DDBJ whole genome shotgun (WGS) entry which is preliminary data.</text>
</comment>
<evidence type="ECO:0000256" key="1">
    <source>
        <dbReference type="SAM" id="MobiDB-lite"/>
    </source>
</evidence>
<feature type="compositionally biased region" description="Polar residues" evidence="1">
    <location>
        <begin position="1"/>
        <end position="15"/>
    </location>
</feature>
<gene>
    <name evidence="2" type="ORF">CDAUBV1_LOCUS6456</name>
</gene>
<feature type="compositionally biased region" description="Basic and acidic residues" evidence="1">
    <location>
        <begin position="587"/>
        <end position="598"/>
    </location>
</feature>
<feature type="region of interest" description="Disordered" evidence="1">
    <location>
        <begin position="1100"/>
        <end position="1164"/>
    </location>
</feature>
<proteinExistence type="predicted"/>
<reference evidence="2" key="1">
    <citation type="submission" date="2024-06" db="EMBL/GenBank/DDBJ databases">
        <authorList>
            <person name="Liu X."/>
            <person name="Lenzi L."/>
            <person name="Haldenby T S."/>
            <person name="Uol C."/>
        </authorList>
    </citation>
    <scope>NUCLEOTIDE SEQUENCE</scope>
</reference>
<sequence>MQSKITPRPTENGQPKISVLKSPPSRNRHKSSGRLPTRSNRAFELRVVASKKPNAHITQSQYFAPIPSPRPKSHNSTFRRVLFDENRPSASNLFESSDCPLQRTLSRPQTNLSKYTTDKRCILSASIQQNIPLIPPIFMAPHSAATEALPVRSHVQEAQERPSTSYQKAPPVVVKVTRIGCNGEFFDLGSADQNETKKITDKKDTTFDAHQDIPTSGCLLKQISPERFSPHSKIGNPLGDDVSGPLKVTETKSYPMPEIEDRRKSILRTKHSSELTKDKMVDVDLADYSPDTSTSSSSVEEAVEGCSPQPTEPSMLTPRVGEKIRPVLRPTLNQRESEKAVVCGQKQTDKSPYPVASNTLPRLRPSHDIVQAFLRCIRANRADETIMSTLSYSTAKKENSATGRRAESAEPCRTSSQFTVTSSDVNELVIPVTRPKNLLKYPLVRLHLRAHCMGGRQRWRNFRQRWISKMNKRIYLIQKQQRDEVRLAKDKFDRIQYTISKLAKQVDGMVETVSEQGKMMKHLQKSAELQRSLLQKIDEQTSKPPEDIKRRKFFDTTDIFTVGDREYSFHSQLDDHGLSDEAGRISEKWQHSENDRRPNSVSASDRLQRQPTTPVEQLTSPDDFTDRPLQKSLLSPPTRRTRIRLMGCNNSTSEVNTSYFGEKLSYSGHVVPYSEVDGMQEPEEQVTTHSNVVCSGHSAHSVVQSASGEDVVVIQSERDNPKNYYRYAYTGQSEQNLSGFCRPGVTRCVHTQTDQRGSEKRVVKLVASEFVPCKLTPLCLPLKGSGTSMTGEAVNPCLSGNTTVSSENHTTYCNIECRNVQNAQKTQFSKLSRTCVSHAAEHLAPPKRSPVSCEGDGVNCKLEKTARNLNASLGSNATYITKLFQKSPSRQLMENKVTFKTMNKVEGEIEVPVEHSCLRHILRFAPSSECSTQADDRSRITVGRRHAHRPRHYRSQHLDVDESNEFSYDLAETSHHGMITFERNNNSCLSDGTDQVTKSKQDKIDLGEIPFSELKKQKCPELHFVTNSTAKTKMAPLLLDTGSKVSDYALPEPKEVRKESVVGERLAASREQRRINTEKELAEEMRRLVQVKKEAGLKRKQEIIEENHQQSGDDGGEDIGMSESKADNTSNVEETSNTVEEKKPEPDVPDYKERRRQRLEEKTRKEMELILAMTEQAAMERKMRSKSTAVPKEGLKETINVVQPLQTDFSIGKHHTEDCEDKIASPVNSTVEAINPVYSNVGDTDGMDSLFKQHEPPTPMIDAHTSCRTQESEGSALPSKSPSIFIQSDKPVSSEIAVCDSSTQAHSGIPSWMYGDPWSQSVNYFNPQYYPPSAYPSYVMYSSRCHRAGSPSLASDSLDTCSSNTTSKDDYEYSYDSSSSTSSWSSSEVSPESYNRTSAASWSPTVAECYVDRTAPTYDFLYPTKPVRPDSVEFTPRLYRANSLVEFSNARIPSFQCPILSSNRVRKSVHFTTPYCE</sequence>
<name>A0AAV2T9W8_CALDB</name>
<feature type="region of interest" description="Disordered" evidence="1">
    <location>
        <begin position="1370"/>
        <end position="1391"/>
    </location>
</feature>
<feature type="compositionally biased region" description="Low complexity" evidence="1">
    <location>
        <begin position="1374"/>
        <end position="1391"/>
    </location>
</feature>